<dbReference type="EMBL" id="JAGFNZ010000002">
    <property type="protein sequence ID" value="MBW7572669.1"/>
    <property type="molecule type" value="Genomic_DNA"/>
</dbReference>
<dbReference type="PANTHER" id="PTHR30505:SF0">
    <property type="entry name" value="FRUCTOSE-LIKE PTS SYSTEM EIIBC COMPONENT-RELATED"/>
    <property type="match status" value="1"/>
</dbReference>
<feature type="transmembrane region" description="Helical" evidence="9">
    <location>
        <begin position="47"/>
        <end position="72"/>
    </location>
</feature>
<keyword evidence="6 9" id="KW-0812">Transmembrane</keyword>
<evidence type="ECO:0000256" key="2">
    <source>
        <dbReference type="ARBA" id="ARBA00022448"/>
    </source>
</evidence>
<keyword evidence="5" id="KW-0598">Phosphotransferase system</keyword>
<reference evidence="11 12" key="1">
    <citation type="submission" date="2021-03" db="EMBL/GenBank/DDBJ databases">
        <title>Caproiciproducens sp. nov. isolated from feces of cow.</title>
        <authorList>
            <person name="Choi J.-Y."/>
        </authorList>
    </citation>
    <scope>NUCLEOTIDE SEQUENCE [LARGE SCALE GENOMIC DNA]</scope>
    <source>
        <strain evidence="11 12">AGMB10547</strain>
    </source>
</reference>
<evidence type="ECO:0000256" key="7">
    <source>
        <dbReference type="ARBA" id="ARBA00022989"/>
    </source>
</evidence>
<gene>
    <name evidence="11" type="ORF">J5W02_07560</name>
</gene>
<evidence type="ECO:0000256" key="4">
    <source>
        <dbReference type="ARBA" id="ARBA00022597"/>
    </source>
</evidence>
<dbReference type="Pfam" id="PF02378">
    <property type="entry name" value="PTS_EIIC"/>
    <property type="match status" value="1"/>
</dbReference>
<keyword evidence="8 9" id="KW-0472">Membrane</keyword>
<keyword evidence="2" id="KW-0813">Transport</keyword>
<feature type="transmembrane region" description="Helical" evidence="9">
    <location>
        <begin position="310"/>
        <end position="329"/>
    </location>
</feature>
<evidence type="ECO:0000256" key="9">
    <source>
        <dbReference type="SAM" id="Phobius"/>
    </source>
</evidence>
<evidence type="ECO:0000259" key="10">
    <source>
        <dbReference type="PROSITE" id="PS51104"/>
    </source>
</evidence>
<feature type="domain" description="PTS EIIC type-2" evidence="10">
    <location>
        <begin position="6"/>
        <end position="343"/>
    </location>
</feature>
<comment type="subcellular location">
    <subcellularLocation>
        <location evidence="1">Cell inner membrane</location>
        <topology evidence="1">Multi-pass membrane protein</topology>
    </subcellularLocation>
</comment>
<evidence type="ECO:0000256" key="6">
    <source>
        <dbReference type="ARBA" id="ARBA00022692"/>
    </source>
</evidence>
<evidence type="ECO:0000256" key="5">
    <source>
        <dbReference type="ARBA" id="ARBA00022683"/>
    </source>
</evidence>
<evidence type="ECO:0000256" key="3">
    <source>
        <dbReference type="ARBA" id="ARBA00022475"/>
    </source>
</evidence>
<evidence type="ECO:0000313" key="12">
    <source>
        <dbReference type="Proteomes" id="UP000719942"/>
    </source>
</evidence>
<evidence type="ECO:0000313" key="11">
    <source>
        <dbReference type="EMBL" id="MBW7572669.1"/>
    </source>
</evidence>
<proteinExistence type="predicted"/>
<accession>A0ABS7DNH9</accession>
<dbReference type="InterPro" id="IPR006327">
    <property type="entry name" value="PTS_IIC_fruc"/>
</dbReference>
<dbReference type="PROSITE" id="PS51104">
    <property type="entry name" value="PTS_EIIC_TYPE_2"/>
    <property type="match status" value="1"/>
</dbReference>
<dbReference type="RefSeq" id="WP_219965059.1">
    <property type="nucleotide sequence ID" value="NZ_JAGFNZ010000002.1"/>
</dbReference>
<sequence>MKLKDIKGHILTGISYMIPLIVASGLTMAIGRALAGSSISNLGDTGIAYWLYTTGQLGMTLMVPILCAYIAFSVAGRPALAPGFIIGYIATQIKAGFIGGMLGGLLVGFVVILIKKYVKLPKSLTGILPVIVIPFLATSISALIMFGVLGTPIIWATKVLTDFLTSLSGGAKFLYGAILGGMSTFDFGGPVNKVATAYCNAMLAEGIGDAKVCQFLGSMIPPFGIAISALISRKKYTHAEIETLKSAVPMGCVMITEGIIPIAARDLIRVVIACVVGSAVAGGLSMSWGISSPLPNGGFIAFPFFSDPMKAVICLVVGSIITGVVLSVIKKNVTEEDENFNDLGYEVSDEELEGDLAIEIIE</sequence>
<evidence type="ECO:0000256" key="8">
    <source>
        <dbReference type="ARBA" id="ARBA00023136"/>
    </source>
</evidence>
<name>A0ABS7DNH9_9FIRM</name>
<organism evidence="11 12">
    <name type="scientific">Caproiciproducens faecalis</name>
    <dbReference type="NCBI Taxonomy" id="2820301"/>
    <lineage>
        <taxon>Bacteria</taxon>
        <taxon>Bacillati</taxon>
        <taxon>Bacillota</taxon>
        <taxon>Clostridia</taxon>
        <taxon>Eubacteriales</taxon>
        <taxon>Acutalibacteraceae</taxon>
        <taxon>Caproiciproducens</taxon>
    </lineage>
</organism>
<keyword evidence="7 9" id="KW-1133">Transmembrane helix</keyword>
<dbReference type="InterPro" id="IPR050864">
    <property type="entry name" value="Bacterial_PTS_Sugar_Transport"/>
</dbReference>
<feature type="transmembrane region" description="Helical" evidence="9">
    <location>
        <begin position="93"/>
        <end position="114"/>
    </location>
</feature>
<keyword evidence="12" id="KW-1185">Reference proteome</keyword>
<keyword evidence="4" id="KW-0762">Sugar transport</keyword>
<feature type="transmembrane region" description="Helical" evidence="9">
    <location>
        <begin position="12"/>
        <end position="35"/>
    </location>
</feature>
<dbReference type="InterPro" id="IPR003352">
    <property type="entry name" value="PTS_EIIC"/>
</dbReference>
<feature type="transmembrane region" description="Helical" evidence="9">
    <location>
        <begin position="126"/>
        <end position="149"/>
    </location>
</feature>
<comment type="caution">
    <text evidence="11">The sequence shown here is derived from an EMBL/GenBank/DDBJ whole genome shotgun (WGS) entry which is preliminary data.</text>
</comment>
<keyword evidence="3" id="KW-1003">Cell membrane</keyword>
<dbReference type="InterPro" id="IPR013014">
    <property type="entry name" value="PTS_EIIC_2"/>
</dbReference>
<protein>
    <submittedName>
        <fullName evidence="11">PTS fructose transporter subunit IIC</fullName>
    </submittedName>
</protein>
<feature type="transmembrane region" description="Helical" evidence="9">
    <location>
        <begin position="267"/>
        <end position="290"/>
    </location>
</feature>
<dbReference type="Proteomes" id="UP000719942">
    <property type="component" value="Unassembled WGS sequence"/>
</dbReference>
<evidence type="ECO:0000256" key="1">
    <source>
        <dbReference type="ARBA" id="ARBA00004429"/>
    </source>
</evidence>
<dbReference type="PANTHER" id="PTHR30505">
    <property type="entry name" value="FRUCTOSE-LIKE PERMEASE"/>
    <property type="match status" value="1"/>
</dbReference>
<dbReference type="NCBIfam" id="TIGR01427">
    <property type="entry name" value="PTS_IIC_fructo"/>
    <property type="match status" value="1"/>
</dbReference>